<keyword evidence="3" id="KW-1185">Reference proteome</keyword>
<dbReference type="EMBL" id="UYRW01013569">
    <property type="protein sequence ID" value="VDN00545.1"/>
    <property type="molecule type" value="Genomic_DNA"/>
</dbReference>
<dbReference type="Proteomes" id="UP000271087">
    <property type="component" value="Unassembled WGS sequence"/>
</dbReference>
<name>A0A182EY57_ONCOC</name>
<dbReference type="AlphaFoldDB" id="A0A182EY57"/>
<keyword evidence="1" id="KW-0472">Membrane</keyword>
<reference evidence="2 3" key="2">
    <citation type="submission" date="2018-08" db="EMBL/GenBank/DDBJ databases">
        <authorList>
            <person name="Laetsch R D."/>
            <person name="Stevens L."/>
            <person name="Kumar S."/>
            <person name="Blaxter L. M."/>
        </authorList>
    </citation>
    <scope>NUCLEOTIDE SEQUENCE [LARGE SCALE GENOMIC DNA]</scope>
</reference>
<dbReference type="WBParaSite" id="nOo.2.0.1.t13112-RA">
    <property type="protein sequence ID" value="nOo.2.0.1.t13112-RA"/>
    <property type="gene ID" value="nOo.2.0.1.g13112"/>
</dbReference>
<accession>A0A182EY57</accession>
<reference evidence="4" key="1">
    <citation type="submission" date="2016-06" db="UniProtKB">
        <authorList>
            <consortium name="WormBaseParasite"/>
        </authorList>
    </citation>
    <scope>IDENTIFICATION</scope>
</reference>
<evidence type="ECO:0000256" key="1">
    <source>
        <dbReference type="SAM" id="Phobius"/>
    </source>
</evidence>
<proteinExistence type="predicted"/>
<organism evidence="4">
    <name type="scientific">Onchocerca ochengi</name>
    <name type="common">Filarial nematode worm</name>
    <dbReference type="NCBI Taxonomy" id="42157"/>
    <lineage>
        <taxon>Eukaryota</taxon>
        <taxon>Metazoa</taxon>
        <taxon>Ecdysozoa</taxon>
        <taxon>Nematoda</taxon>
        <taxon>Chromadorea</taxon>
        <taxon>Rhabditida</taxon>
        <taxon>Spirurina</taxon>
        <taxon>Spiruromorpha</taxon>
        <taxon>Filarioidea</taxon>
        <taxon>Onchocercidae</taxon>
        <taxon>Onchocerca</taxon>
    </lineage>
</organism>
<sequence>MSEENFVALIVLQAVYYVICFACASMDALRETTDHGPHKKQPTTPSYWRQSKLHRISDFMYFTVTLPIGA</sequence>
<evidence type="ECO:0000313" key="2">
    <source>
        <dbReference type="EMBL" id="VDN00545.1"/>
    </source>
</evidence>
<keyword evidence="1" id="KW-1133">Transmembrane helix</keyword>
<evidence type="ECO:0000313" key="3">
    <source>
        <dbReference type="Proteomes" id="UP000271087"/>
    </source>
</evidence>
<feature type="transmembrane region" description="Helical" evidence="1">
    <location>
        <begin position="6"/>
        <end position="29"/>
    </location>
</feature>
<evidence type="ECO:0000313" key="4">
    <source>
        <dbReference type="WBParaSite" id="nOo.2.0.1.t13112-RA"/>
    </source>
</evidence>
<keyword evidence="1" id="KW-0812">Transmembrane</keyword>
<gene>
    <name evidence="2" type="ORF">NOO_LOCUS13112</name>
</gene>
<dbReference type="OrthoDB" id="1898221at2759"/>
<protein>
    <submittedName>
        <fullName evidence="4">Secreted protein</fullName>
    </submittedName>
</protein>